<evidence type="ECO:0000256" key="7">
    <source>
        <dbReference type="SAM" id="MobiDB-lite"/>
    </source>
</evidence>
<name>A0AAD4PEI9_PERFH</name>
<dbReference type="PANTHER" id="PTHR32285">
    <property type="entry name" value="PROTEIN TRICHOME BIREFRINGENCE-LIKE 9-RELATED"/>
    <property type="match status" value="1"/>
</dbReference>
<dbReference type="GO" id="GO:0016413">
    <property type="term" value="F:O-acetyltransferase activity"/>
    <property type="evidence" value="ECO:0007669"/>
    <property type="project" value="InterPro"/>
</dbReference>
<dbReference type="InterPro" id="IPR025846">
    <property type="entry name" value="TBL_N"/>
</dbReference>
<keyword evidence="6 8" id="KW-0472">Membrane</keyword>
<evidence type="ECO:0000259" key="9">
    <source>
        <dbReference type="Pfam" id="PF13839"/>
    </source>
</evidence>
<evidence type="ECO:0000313" key="11">
    <source>
        <dbReference type="EMBL" id="KAH6837459.1"/>
    </source>
</evidence>
<evidence type="ECO:0000256" key="8">
    <source>
        <dbReference type="SAM" id="Phobius"/>
    </source>
</evidence>
<dbReference type="InterPro" id="IPR029962">
    <property type="entry name" value="TBL"/>
</dbReference>
<gene>
    <name evidence="11" type="ORF">C2S53_018174</name>
</gene>
<feature type="domain" description="Trichome birefringence-like C-terminal" evidence="9">
    <location>
        <begin position="280"/>
        <end position="373"/>
    </location>
</feature>
<dbReference type="GO" id="GO:0005794">
    <property type="term" value="C:Golgi apparatus"/>
    <property type="evidence" value="ECO:0007669"/>
    <property type="project" value="TreeGrafter"/>
</dbReference>
<keyword evidence="3 8" id="KW-0812">Transmembrane</keyword>
<keyword evidence="12" id="KW-1185">Reference proteome</keyword>
<feature type="region of interest" description="Disordered" evidence="7">
    <location>
        <begin position="1"/>
        <end position="27"/>
    </location>
</feature>
<evidence type="ECO:0000313" key="12">
    <source>
        <dbReference type="Proteomes" id="UP001190926"/>
    </source>
</evidence>
<feature type="domain" description="Trichome birefringence-like N-terminal" evidence="10">
    <location>
        <begin position="94"/>
        <end position="146"/>
    </location>
</feature>
<evidence type="ECO:0000256" key="5">
    <source>
        <dbReference type="ARBA" id="ARBA00022989"/>
    </source>
</evidence>
<evidence type="ECO:0000256" key="4">
    <source>
        <dbReference type="ARBA" id="ARBA00022968"/>
    </source>
</evidence>
<feature type="transmembrane region" description="Helical" evidence="8">
    <location>
        <begin position="47"/>
        <end position="72"/>
    </location>
</feature>
<dbReference type="InterPro" id="IPR026057">
    <property type="entry name" value="TBL_C"/>
</dbReference>
<evidence type="ECO:0000256" key="3">
    <source>
        <dbReference type="ARBA" id="ARBA00022692"/>
    </source>
</evidence>
<keyword evidence="5 8" id="KW-1133">Transmembrane helix</keyword>
<evidence type="ECO:0008006" key="13">
    <source>
        <dbReference type="Google" id="ProtNLM"/>
    </source>
</evidence>
<protein>
    <recommendedName>
        <fullName evidence="13">Trichome birefringence-like N-terminal domain-containing protein</fullName>
    </recommendedName>
</protein>
<dbReference type="GO" id="GO:0016020">
    <property type="term" value="C:membrane"/>
    <property type="evidence" value="ECO:0007669"/>
    <property type="project" value="UniProtKB-SubCell"/>
</dbReference>
<dbReference type="Pfam" id="PF14416">
    <property type="entry name" value="PMR5N"/>
    <property type="match status" value="1"/>
</dbReference>
<comment type="similarity">
    <text evidence="2">Belongs to the PC-esterase family. TBL subfamily.</text>
</comment>
<evidence type="ECO:0000259" key="10">
    <source>
        <dbReference type="Pfam" id="PF14416"/>
    </source>
</evidence>
<comment type="subcellular location">
    <subcellularLocation>
        <location evidence="1">Membrane</location>
        <topology evidence="1">Single-pass membrane protein</topology>
    </subcellularLocation>
</comment>
<evidence type="ECO:0000256" key="6">
    <source>
        <dbReference type="ARBA" id="ARBA00023136"/>
    </source>
</evidence>
<dbReference type="Pfam" id="PF13839">
    <property type="entry name" value="PC-Esterase"/>
    <property type="match status" value="2"/>
</dbReference>
<accession>A0AAD4PEI9</accession>
<dbReference type="AlphaFoldDB" id="A0AAD4PEI9"/>
<proteinExistence type="inferred from homology"/>
<dbReference type="EMBL" id="SDAM02000018">
    <property type="protein sequence ID" value="KAH6837459.1"/>
    <property type="molecule type" value="Genomic_DNA"/>
</dbReference>
<feature type="domain" description="Trichome birefringence-like C-terminal" evidence="9">
    <location>
        <begin position="147"/>
        <end position="266"/>
    </location>
</feature>
<dbReference type="Proteomes" id="UP001190926">
    <property type="component" value="Unassembled WGS sequence"/>
</dbReference>
<evidence type="ECO:0000256" key="2">
    <source>
        <dbReference type="ARBA" id="ARBA00007727"/>
    </source>
</evidence>
<dbReference type="PANTHER" id="PTHR32285:SF255">
    <property type="entry name" value="PROTEIN TRICHOME BIREFRINGENCE-LIKE 33"/>
    <property type="match status" value="1"/>
</dbReference>
<sequence length="378" mass="43398">MNPDDDAKKTRRKKMEKTIGGDNNPMTAAPPSQHALPLFRETLPSPFLLFAVIFSGVMFYIAGFCYVTTVFISHQYPSNDDSVDIPVGAAVYTNCDIFSGRWVRDYDRPMYEESDCPYIGDQLTCLKHGRPDKDYRYWRWQPHNCSLPSFNAKLMLEELRGKRMIFVGDSLNRGQFTSLICLLQRVIPQHAHSIQTIDSLTVFTAKDYNARIEYYWAPFLVESNADDPDMHRVSDRIIQNAPIVKHGQHWEGADIILFNTYIWWAEGVKILLSFKWGGAEKGNCYNETTMIEDTRFVGAERGLMGIIEEELSKSEIPITLLNITQLTSPRKDAHTSIYKAQRRPITGNPTAYADCIHWCLPGVQDVWNELLFSKLFYP</sequence>
<keyword evidence="4" id="KW-0735">Signal-anchor</keyword>
<evidence type="ECO:0000256" key="1">
    <source>
        <dbReference type="ARBA" id="ARBA00004167"/>
    </source>
</evidence>
<reference evidence="11 12" key="1">
    <citation type="journal article" date="2021" name="Nat. Commun.">
        <title>Incipient diploidization of the medicinal plant Perilla within 10,000 years.</title>
        <authorList>
            <person name="Zhang Y."/>
            <person name="Shen Q."/>
            <person name="Leng L."/>
            <person name="Zhang D."/>
            <person name="Chen S."/>
            <person name="Shi Y."/>
            <person name="Ning Z."/>
            <person name="Chen S."/>
        </authorList>
    </citation>
    <scope>NUCLEOTIDE SEQUENCE [LARGE SCALE GENOMIC DNA]</scope>
    <source>
        <strain evidence="12">cv. PC099</strain>
    </source>
</reference>
<organism evidence="11 12">
    <name type="scientific">Perilla frutescens var. hirtella</name>
    <name type="common">Perilla citriodora</name>
    <name type="synonym">Perilla setoyensis</name>
    <dbReference type="NCBI Taxonomy" id="608512"/>
    <lineage>
        <taxon>Eukaryota</taxon>
        <taxon>Viridiplantae</taxon>
        <taxon>Streptophyta</taxon>
        <taxon>Embryophyta</taxon>
        <taxon>Tracheophyta</taxon>
        <taxon>Spermatophyta</taxon>
        <taxon>Magnoliopsida</taxon>
        <taxon>eudicotyledons</taxon>
        <taxon>Gunneridae</taxon>
        <taxon>Pentapetalae</taxon>
        <taxon>asterids</taxon>
        <taxon>lamiids</taxon>
        <taxon>Lamiales</taxon>
        <taxon>Lamiaceae</taxon>
        <taxon>Nepetoideae</taxon>
        <taxon>Elsholtzieae</taxon>
        <taxon>Perilla</taxon>
    </lineage>
</organism>
<comment type="caution">
    <text evidence="11">The sequence shown here is derived from an EMBL/GenBank/DDBJ whole genome shotgun (WGS) entry which is preliminary data.</text>
</comment>